<keyword evidence="1" id="KW-1185">Reference proteome</keyword>
<evidence type="ECO:0000313" key="2">
    <source>
        <dbReference type="WBParaSite" id="scaffold40169_cov820.g23675"/>
    </source>
</evidence>
<sequence>MHTPTLIIGDKLGGDFGTQMMKVFASGPHSPHQLATLVPNKIYVGNEVNSVVVLMGRDYIKEVNGPPEEVKKAIREL</sequence>
<dbReference type="Proteomes" id="UP000887561">
    <property type="component" value="Unplaced"/>
</dbReference>
<dbReference type="AlphaFoldDB" id="A0A915MGJ0"/>
<dbReference type="WBParaSite" id="scaffold40169_cov820.g23675">
    <property type="protein sequence ID" value="scaffold40169_cov820.g23675"/>
    <property type="gene ID" value="scaffold40169_cov820.g23675"/>
</dbReference>
<proteinExistence type="predicted"/>
<accession>A0A915MGJ0</accession>
<protein>
    <submittedName>
        <fullName evidence="2">Uncharacterized protein</fullName>
    </submittedName>
</protein>
<name>A0A915MGJ0_MELJA</name>
<organism evidence="1 2">
    <name type="scientific">Meloidogyne javanica</name>
    <name type="common">Root-knot nematode worm</name>
    <dbReference type="NCBI Taxonomy" id="6303"/>
    <lineage>
        <taxon>Eukaryota</taxon>
        <taxon>Metazoa</taxon>
        <taxon>Ecdysozoa</taxon>
        <taxon>Nematoda</taxon>
        <taxon>Chromadorea</taxon>
        <taxon>Rhabditida</taxon>
        <taxon>Tylenchina</taxon>
        <taxon>Tylenchomorpha</taxon>
        <taxon>Tylenchoidea</taxon>
        <taxon>Meloidogynidae</taxon>
        <taxon>Meloidogyninae</taxon>
        <taxon>Meloidogyne</taxon>
        <taxon>Meloidogyne incognita group</taxon>
    </lineage>
</organism>
<evidence type="ECO:0000313" key="1">
    <source>
        <dbReference type="Proteomes" id="UP000887561"/>
    </source>
</evidence>
<reference evidence="2" key="1">
    <citation type="submission" date="2022-11" db="UniProtKB">
        <authorList>
            <consortium name="WormBaseParasite"/>
        </authorList>
    </citation>
    <scope>IDENTIFICATION</scope>
</reference>